<protein>
    <submittedName>
        <fullName evidence="2">Uncharacterized protein</fullName>
    </submittedName>
</protein>
<reference evidence="2" key="2">
    <citation type="submission" date="2020-05" db="UniProtKB">
        <authorList>
            <consortium name="EnsemblMetazoa"/>
        </authorList>
    </citation>
    <scope>IDENTIFICATION</scope>
    <source>
        <strain evidence="2">IAEA</strain>
    </source>
</reference>
<proteinExistence type="predicted"/>
<evidence type="ECO:0000256" key="1">
    <source>
        <dbReference type="SAM" id="MobiDB-lite"/>
    </source>
</evidence>
<accession>A0A1B0BLA9</accession>
<dbReference type="VEuPathDB" id="VectorBase:GPPI033687"/>
<evidence type="ECO:0000313" key="2">
    <source>
        <dbReference type="EnsemblMetazoa" id="GPPI033687-PA"/>
    </source>
</evidence>
<dbReference type="EMBL" id="JXJN01016275">
    <property type="status" value="NOT_ANNOTATED_CDS"/>
    <property type="molecule type" value="Genomic_DNA"/>
</dbReference>
<dbReference type="STRING" id="67801.A0A1B0BLA9"/>
<keyword evidence="3" id="KW-1185">Reference proteome</keyword>
<dbReference type="EnsemblMetazoa" id="GPPI033687-RA">
    <property type="protein sequence ID" value="GPPI033687-PA"/>
    <property type="gene ID" value="GPPI033687"/>
</dbReference>
<dbReference type="AlphaFoldDB" id="A0A1B0BLA9"/>
<evidence type="ECO:0000313" key="3">
    <source>
        <dbReference type="Proteomes" id="UP000092460"/>
    </source>
</evidence>
<organism evidence="2 3">
    <name type="scientific">Glossina palpalis gambiensis</name>
    <dbReference type="NCBI Taxonomy" id="67801"/>
    <lineage>
        <taxon>Eukaryota</taxon>
        <taxon>Metazoa</taxon>
        <taxon>Ecdysozoa</taxon>
        <taxon>Arthropoda</taxon>
        <taxon>Hexapoda</taxon>
        <taxon>Insecta</taxon>
        <taxon>Pterygota</taxon>
        <taxon>Neoptera</taxon>
        <taxon>Endopterygota</taxon>
        <taxon>Diptera</taxon>
        <taxon>Brachycera</taxon>
        <taxon>Muscomorpha</taxon>
        <taxon>Hippoboscoidea</taxon>
        <taxon>Glossinidae</taxon>
        <taxon>Glossina</taxon>
    </lineage>
</organism>
<dbReference type="Proteomes" id="UP000092460">
    <property type="component" value="Unassembled WGS sequence"/>
</dbReference>
<sequence length="97" mass="10976">MTRRSQNKNWQPDNDFEDSLNQYFRGSRCDDSTTSPPPRDYKIVQPKPVLIRLAITPLRGINIIITAKPANTEGPSSSQRKYKAKAICNGADHSIFK</sequence>
<reference evidence="3" key="1">
    <citation type="submission" date="2015-01" db="EMBL/GenBank/DDBJ databases">
        <authorList>
            <person name="Aksoy S."/>
            <person name="Warren W."/>
            <person name="Wilson R.K."/>
        </authorList>
    </citation>
    <scope>NUCLEOTIDE SEQUENCE [LARGE SCALE GENOMIC DNA]</scope>
    <source>
        <strain evidence="3">IAEA</strain>
    </source>
</reference>
<feature type="region of interest" description="Disordered" evidence="1">
    <location>
        <begin position="1"/>
        <end position="41"/>
    </location>
</feature>
<name>A0A1B0BLA9_9MUSC</name>